<dbReference type="InterPro" id="IPR003721">
    <property type="entry name" value="Pantoate_ligase"/>
</dbReference>
<dbReference type="FunFam" id="3.40.50.620:FF:000114">
    <property type="entry name" value="Pantothenate synthetase"/>
    <property type="match status" value="1"/>
</dbReference>
<comment type="pathway">
    <text evidence="2 13">Cofactor biosynthesis; (R)-pantothenate biosynthesis; (R)-pantothenate from (R)-pantoate and beta-alanine: step 1/1.</text>
</comment>
<dbReference type="CDD" id="cd00560">
    <property type="entry name" value="PanC"/>
    <property type="match status" value="1"/>
</dbReference>
<dbReference type="NCBIfam" id="TIGR00018">
    <property type="entry name" value="panC"/>
    <property type="match status" value="1"/>
</dbReference>
<dbReference type="Gene3D" id="3.40.50.620">
    <property type="entry name" value="HUPs"/>
    <property type="match status" value="1"/>
</dbReference>
<comment type="similarity">
    <text evidence="3 13">Belongs to the pantothenate synthetase family.</text>
</comment>
<dbReference type="Pfam" id="PF02569">
    <property type="entry name" value="Pantoate_ligase"/>
    <property type="match status" value="1"/>
</dbReference>
<keyword evidence="8 13" id="KW-0566">Pantothenate biosynthesis</keyword>
<organism evidence="14 15">
    <name type="scientific">Devosia chinhatensis</name>
    <dbReference type="NCBI Taxonomy" id="429727"/>
    <lineage>
        <taxon>Bacteria</taxon>
        <taxon>Pseudomonadati</taxon>
        <taxon>Pseudomonadota</taxon>
        <taxon>Alphaproteobacteria</taxon>
        <taxon>Hyphomicrobiales</taxon>
        <taxon>Devosiaceae</taxon>
        <taxon>Devosia</taxon>
    </lineage>
</organism>
<evidence type="ECO:0000256" key="11">
    <source>
        <dbReference type="ARBA" id="ARBA00048258"/>
    </source>
</evidence>
<dbReference type="GO" id="GO:0015940">
    <property type="term" value="P:pantothenate biosynthetic process"/>
    <property type="evidence" value="ECO:0007669"/>
    <property type="project" value="UniProtKB-UniRule"/>
</dbReference>
<dbReference type="InterPro" id="IPR014729">
    <property type="entry name" value="Rossmann-like_a/b/a_fold"/>
</dbReference>
<feature type="binding site" evidence="13">
    <location>
        <position position="58"/>
    </location>
    <ligand>
        <name>(R)-pantoate</name>
        <dbReference type="ChEBI" id="CHEBI:15980"/>
    </ligand>
</feature>
<comment type="subcellular location">
    <subcellularLocation>
        <location evidence="1 13">Cytoplasm</location>
    </subcellularLocation>
</comment>
<dbReference type="PATRIC" id="fig|429727.3.peg.2693"/>
<feature type="binding site" evidence="13">
    <location>
        <begin position="27"/>
        <end position="34"/>
    </location>
    <ligand>
        <name>ATP</name>
        <dbReference type="ChEBI" id="CHEBI:30616"/>
    </ligand>
</feature>
<dbReference type="EC" id="6.3.2.1" evidence="4 13"/>
<evidence type="ECO:0000256" key="5">
    <source>
        <dbReference type="ARBA" id="ARBA00014155"/>
    </source>
</evidence>
<dbReference type="PANTHER" id="PTHR21299">
    <property type="entry name" value="CYTIDYLATE KINASE/PANTOATE-BETA-ALANINE LIGASE"/>
    <property type="match status" value="1"/>
</dbReference>
<keyword evidence="9 13" id="KW-0547">Nucleotide-binding</keyword>
<dbReference type="UniPathway" id="UPA00028">
    <property type="reaction ID" value="UER00005"/>
</dbReference>
<keyword evidence="7 13" id="KW-0436">Ligase</keyword>
<reference evidence="14 15" key="1">
    <citation type="submission" date="2015-03" db="EMBL/GenBank/DDBJ databases">
        <authorList>
            <person name="Hassan Y."/>
            <person name="Lepp D."/>
            <person name="Li X.-Z."/>
            <person name="Zhou T."/>
        </authorList>
    </citation>
    <scope>NUCLEOTIDE SEQUENCE [LARGE SCALE GENOMIC DNA]</scope>
    <source>
        <strain evidence="14 15">IPL18</strain>
    </source>
</reference>
<evidence type="ECO:0000256" key="4">
    <source>
        <dbReference type="ARBA" id="ARBA00012219"/>
    </source>
</evidence>
<evidence type="ECO:0000256" key="12">
    <source>
        <dbReference type="ARBA" id="ARBA00055042"/>
    </source>
</evidence>
<evidence type="ECO:0000256" key="1">
    <source>
        <dbReference type="ARBA" id="ARBA00004496"/>
    </source>
</evidence>
<comment type="catalytic activity">
    <reaction evidence="11 13">
        <text>(R)-pantoate + beta-alanine + ATP = (R)-pantothenate + AMP + diphosphate + H(+)</text>
        <dbReference type="Rhea" id="RHEA:10912"/>
        <dbReference type="ChEBI" id="CHEBI:15378"/>
        <dbReference type="ChEBI" id="CHEBI:15980"/>
        <dbReference type="ChEBI" id="CHEBI:29032"/>
        <dbReference type="ChEBI" id="CHEBI:30616"/>
        <dbReference type="ChEBI" id="CHEBI:33019"/>
        <dbReference type="ChEBI" id="CHEBI:57966"/>
        <dbReference type="ChEBI" id="CHEBI:456215"/>
        <dbReference type="EC" id="6.3.2.1"/>
    </reaction>
</comment>
<proteinExistence type="inferred from homology"/>
<gene>
    <name evidence="13" type="primary">panC</name>
    <name evidence="14" type="ORF">VE26_13115</name>
</gene>
<evidence type="ECO:0000256" key="3">
    <source>
        <dbReference type="ARBA" id="ARBA00009256"/>
    </source>
</evidence>
<comment type="function">
    <text evidence="12 13">Catalyzes the condensation of pantoate with beta-alanine in an ATP-dependent reaction via a pantoyl-adenylate intermediate.</text>
</comment>
<evidence type="ECO:0000256" key="13">
    <source>
        <dbReference type="HAMAP-Rule" id="MF_00158"/>
    </source>
</evidence>
<keyword evidence="10 13" id="KW-0067">ATP-binding</keyword>
<dbReference type="AlphaFoldDB" id="A0A0F5FJ98"/>
<dbReference type="PANTHER" id="PTHR21299:SF1">
    <property type="entry name" value="PANTOATE--BETA-ALANINE LIGASE"/>
    <property type="match status" value="1"/>
</dbReference>
<comment type="subunit">
    <text evidence="13">Homodimer.</text>
</comment>
<name>A0A0F5FJ98_9HYPH</name>
<feature type="binding site" evidence="13">
    <location>
        <begin position="144"/>
        <end position="147"/>
    </location>
    <ligand>
        <name>ATP</name>
        <dbReference type="ChEBI" id="CHEBI:30616"/>
    </ligand>
</feature>
<dbReference type="GO" id="GO:0005524">
    <property type="term" value="F:ATP binding"/>
    <property type="evidence" value="ECO:0007669"/>
    <property type="project" value="UniProtKB-KW"/>
</dbReference>
<dbReference type="GO" id="GO:0004592">
    <property type="term" value="F:pantoate-beta-alanine ligase activity"/>
    <property type="evidence" value="ECO:0007669"/>
    <property type="project" value="UniProtKB-UniRule"/>
</dbReference>
<dbReference type="GO" id="GO:0005829">
    <property type="term" value="C:cytosol"/>
    <property type="evidence" value="ECO:0007669"/>
    <property type="project" value="TreeGrafter"/>
</dbReference>
<feature type="active site" description="Proton donor" evidence="13">
    <location>
        <position position="34"/>
    </location>
</feature>
<keyword evidence="6 13" id="KW-0963">Cytoplasm</keyword>
<evidence type="ECO:0000256" key="6">
    <source>
        <dbReference type="ARBA" id="ARBA00022490"/>
    </source>
</evidence>
<evidence type="ECO:0000256" key="10">
    <source>
        <dbReference type="ARBA" id="ARBA00022840"/>
    </source>
</evidence>
<dbReference type="InterPro" id="IPR042176">
    <property type="entry name" value="Pantoate_ligase_C"/>
</dbReference>
<dbReference type="HAMAP" id="MF_00158">
    <property type="entry name" value="PanC"/>
    <property type="match status" value="1"/>
</dbReference>
<evidence type="ECO:0000256" key="8">
    <source>
        <dbReference type="ARBA" id="ARBA00022655"/>
    </source>
</evidence>
<dbReference type="Gene3D" id="3.30.1300.10">
    <property type="entry name" value="Pantoate-beta-alanine ligase, C-terminal domain"/>
    <property type="match status" value="1"/>
</dbReference>
<feature type="binding site" evidence="13">
    <location>
        <position position="173"/>
    </location>
    <ligand>
        <name>ATP</name>
        <dbReference type="ChEBI" id="CHEBI:30616"/>
    </ligand>
</feature>
<evidence type="ECO:0000313" key="14">
    <source>
        <dbReference type="EMBL" id="KKB08282.1"/>
    </source>
</evidence>
<evidence type="ECO:0000256" key="7">
    <source>
        <dbReference type="ARBA" id="ARBA00022598"/>
    </source>
</evidence>
<accession>A0A0F5FJ98</accession>
<dbReference type="Proteomes" id="UP000033649">
    <property type="component" value="Unassembled WGS sequence"/>
</dbReference>
<comment type="miscellaneous">
    <text evidence="13">The reaction proceeds by a bi uni uni bi ping pong mechanism.</text>
</comment>
<evidence type="ECO:0000256" key="2">
    <source>
        <dbReference type="ARBA" id="ARBA00004990"/>
    </source>
</evidence>
<dbReference type="EMBL" id="JZEY01000061">
    <property type="protein sequence ID" value="KKB08282.1"/>
    <property type="molecule type" value="Genomic_DNA"/>
</dbReference>
<protein>
    <recommendedName>
        <fullName evidence="5 13">Pantothenate synthetase</fullName>
        <shortName evidence="13">PS</shortName>
        <ecNumber evidence="4 13">6.3.2.1</ecNumber>
    </recommendedName>
    <alternativeName>
        <fullName evidence="13">Pantoate--beta-alanine ligase</fullName>
    </alternativeName>
    <alternativeName>
        <fullName evidence="13">Pantoate-activating enzyme</fullName>
    </alternativeName>
</protein>
<evidence type="ECO:0000313" key="15">
    <source>
        <dbReference type="Proteomes" id="UP000033649"/>
    </source>
</evidence>
<comment type="caution">
    <text evidence="14">The sequence shown here is derived from an EMBL/GenBank/DDBJ whole genome shotgun (WGS) entry which is preliminary data.</text>
</comment>
<sequence>MLRDKAALKAWRKALGTGARLGFVPTMGALHAGHVSLMELARERADVVIASIFVNPLQFGPNEDLSRYPRPIEADIEKLEAAGVDALFLPSVEDMYPPGASTFVDEAMVSLPLCGAERPGHFRGVATVVLKLFNLVQPDVALFGQKDAQQCAVIERMVRDLDVPVEIVRGPIVREADGLALSSRNVYLSPEDRAAAPFLYESLAAVADAYRAGETDPEKLASIGRSVLAGSERIALQYWEVRDPQSLGAIAKVGARGALLAVAAHLGTTRLIDNLPIGPED</sequence>
<feature type="binding site" evidence="13">
    <location>
        <position position="150"/>
    </location>
    <ligand>
        <name>(R)-pantoate</name>
        <dbReference type="ChEBI" id="CHEBI:15980"/>
    </ligand>
</feature>
<dbReference type="SUPFAM" id="SSF52374">
    <property type="entry name" value="Nucleotidylyl transferase"/>
    <property type="match status" value="1"/>
</dbReference>
<evidence type="ECO:0000256" key="9">
    <source>
        <dbReference type="ARBA" id="ARBA00022741"/>
    </source>
</evidence>
<dbReference type="STRING" id="429727.VE26_13115"/>
<feature type="binding site" evidence="13">
    <location>
        <position position="58"/>
    </location>
    <ligand>
        <name>beta-alanine</name>
        <dbReference type="ChEBI" id="CHEBI:57966"/>
    </ligand>
</feature>
<keyword evidence="15" id="KW-1185">Reference proteome</keyword>
<feature type="binding site" evidence="13">
    <location>
        <begin position="181"/>
        <end position="184"/>
    </location>
    <ligand>
        <name>ATP</name>
        <dbReference type="ChEBI" id="CHEBI:30616"/>
    </ligand>
</feature>